<evidence type="ECO:0000256" key="1">
    <source>
        <dbReference type="SAM" id="MobiDB-lite"/>
    </source>
</evidence>
<protein>
    <submittedName>
        <fullName evidence="2">Uncharacterized protein</fullName>
    </submittedName>
</protein>
<evidence type="ECO:0000313" key="3">
    <source>
        <dbReference type="Proteomes" id="UP000275408"/>
    </source>
</evidence>
<name>A0A3M6TH91_POCDA</name>
<feature type="compositionally biased region" description="Basic and acidic residues" evidence="1">
    <location>
        <begin position="1"/>
        <end position="25"/>
    </location>
</feature>
<keyword evidence="3" id="KW-1185">Reference proteome</keyword>
<organism evidence="2 3">
    <name type="scientific">Pocillopora damicornis</name>
    <name type="common">Cauliflower coral</name>
    <name type="synonym">Millepora damicornis</name>
    <dbReference type="NCBI Taxonomy" id="46731"/>
    <lineage>
        <taxon>Eukaryota</taxon>
        <taxon>Metazoa</taxon>
        <taxon>Cnidaria</taxon>
        <taxon>Anthozoa</taxon>
        <taxon>Hexacorallia</taxon>
        <taxon>Scleractinia</taxon>
        <taxon>Astrocoeniina</taxon>
        <taxon>Pocilloporidae</taxon>
        <taxon>Pocillopora</taxon>
    </lineage>
</organism>
<feature type="region of interest" description="Disordered" evidence="1">
    <location>
        <begin position="1"/>
        <end position="27"/>
    </location>
</feature>
<proteinExistence type="predicted"/>
<comment type="caution">
    <text evidence="2">The sequence shown here is derived from an EMBL/GenBank/DDBJ whole genome shotgun (WGS) entry which is preliminary data.</text>
</comment>
<dbReference type="EMBL" id="RCHS01003603">
    <property type="protein sequence ID" value="RMX40614.1"/>
    <property type="molecule type" value="Genomic_DNA"/>
</dbReference>
<gene>
    <name evidence="2" type="ORF">pdam_00023884</name>
</gene>
<dbReference type="AlphaFoldDB" id="A0A3M6TH91"/>
<dbReference type="Proteomes" id="UP000275408">
    <property type="component" value="Unassembled WGS sequence"/>
</dbReference>
<evidence type="ECO:0000313" key="2">
    <source>
        <dbReference type="EMBL" id="RMX40614.1"/>
    </source>
</evidence>
<reference evidence="2 3" key="1">
    <citation type="journal article" date="2018" name="Sci. Rep.">
        <title>Comparative analysis of the Pocillopora damicornis genome highlights role of immune system in coral evolution.</title>
        <authorList>
            <person name="Cunning R."/>
            <person name="Bay R.A."/>
            <person name="Gillette P."/>
            <person name="Baker A.C."/>
            <person name="Traylor-Knowles N."/>
        </authorList>
    </citation>
    <scope>NUCLEOTIDE SEQUENCE [LARGE SCALE GENOMIC DNA]</scope>
    <source>
        <strain evidence="2">RSMAS</strain>
        <tissue evidence="2">Whole animal</tissue>
    </source>
</reference>
<accession>A0A3M6TH91</accession>
<sequence>MEDVKLQKSEYGKKTKDCHEPHDSKPPCSLTQSFQEKLCNTLLEAAPSCVTLYFMTMPPVQAVNEEEHLDQITPANIDHEEIVEYAKVSSVKELAEIIIAQNNFTTLPNPTYEQCSNFLEFLHHCKFETEAKFKKTLGQSTGKQHFGFHRGQGG</sequence>